<reference evidence="2" key="1">
    <citation type="submission" date="2018-04" db="EMBL/GenBank/DDBJ databases">
        <authorList>
            <person name="Lucker S."/>
            <person name="Sakoula D."/>
        </authorList>
    </citation>
    <scope>NUCLEOTIDE SEQUENCE [LARGE SCALE GENOMIC DNA]</scope>
</reference>
<organism evidence="1 2">
    <name type="scientific">Nitrospira lenta</name>
    <dbReference type="NCBI Taxonomy" id="1436998"/>
    <lineage>
        <taxon>Bacteria</taxon>
        <taxon>Pseudomonadati</taxon>
        <taxon>Nitrospirota</taxon>
        <taxon>Nitrospiria</taxon>
        <taxon>Nitrospirales</taxon>
        <taxon>Nitrospiraceae</taxon>
        <taxon>Nitrospira</taxon>
    </lineage>
</organism>
<keyword evidence="2" id="KW-1185">Reference proteome</keyword>
<sequence length="65" mass="7459">MLRYQMKARYNAHLREAPYPSGKGAVCKTAMQRFEPARRLQFLSARSSRQESEPVQILYATGVVI</sequence>
<proteinExistence type="predicted"/>
<dbReference type="InParanoid" id="A0A330L2S9"/>
<evidence type="ECO:0000313" key="1">
    <source>
        <dbReference type="EMBL" id="SPP63503.1"/>
    </source>
</evidence>
<dbReference type="AlphaFoldDB" id="A0A330L2S9"/>
<dbReference type="EMBL" id="OUNR01000001">
    <property type="protein sequence ID" value="SPP63503.1"/>
    <property type="molecule type" value="Genomic_DNA"/>
</dbReference>
<accession>A0A330L2S9</accession>
<dbReference type="Proteomes" id="UP000248168">
    <property type="component" value="Unassembled WGS sequence"/>
</dbReference>
<gene>
    <name evidence="1" type="ORF">NITLEN_10589</name>
</gene>
<evidence type="ECO:0000313" key="2">
    <source>
        <dbReference type="Proteomes" id="UP000248168"/>
    </source>
</evidence>
<protein>
    <submittedName>
        <fullName evidence="1">Uncharacterized protein</fullName>
    </submittedName>
</protein>
<name>A0A330L2S9_9BACT</name>